<evidence type="ECO:0000256" key="7">
    <source>
        <dbReference type="ARBA" id="ARBA00023002"/>
    </source>
</evidence>
<evidence type="ECO:0000256" key="11">
    <source>
        <dbReference type="ARBA" id="ARBA00048628"/>
    </source>
</evidence>
<comment type="pathway">
    <text evidence="10">Amino-acid biosynthesis; L-methionine biosynthesis via de novo pathway.</text>
</comment>
<sequence>MRRPAEPPSRYARPVALGLPSILPGSQPSIGDLIREAGPTFSFEFFPPKTPEGEVQLWRAIRELEPLHPSFVSITYGAGGTTRDTTVSVTERVATETTLLPMAHLTAVNHSVAELRNVIGRLAAAGIRNILAVRGDPPGNPNGEWVRHPEGVDYAEDLVKIIRESGDFCVGVAAFPYKHPRSSDIASDTDYFIQKCRAGADFAITQMFFDGDDYLRLRDRVAAAGCDTAILPGVMPVTRMSTIARSEQLSGAPFPPALAEQFARVGDDPEAVRKLGIEQASEMCARLLEEGVPGIHFITLNRSTATREVWQHLRVDAGV</sequence>
<evidence type="ECO:0000256" key="10">
    <source>
        <dbReference type="ARBA" id="ARBA00034478"/>
    </source>
</evidence>
<dbReference type="AlphaFoldDB" id="A0A1H3P4X5"/>
<dbReference type="Proteomes" id="UP000199632">
    <property type="component" value="Unassembled WGS sequence"/>
</dbReference>
<organism evidence="13 14">
    <name type="scientific">Asanoa ishikariensis</name>
    <dbReference type="NCBI Taxonomy" id="137265"/>
    <lineage>
        <taxon>Bacteria</taxon>
        <taxon>Bacillati</taxon>
        <taxon>Actinomycetota</taxon>
        <taxon>Actinomycetes</taxon>
        <taxon>Micromonosporales</taxon>
        <taxon>Micromonosporaceae</taxon>
        <taxon>Asanoa</taxon>
    </lineage>
</organism>
<dbReference type="GO" id="GO:0035999">
    <property type="term" value="P:tetrahydrofolate interconversion"/>
    <property type="evidence" value="ECO:0007669"/>
    <property type="project" value="UniProtKB-UniPathway"/>
</dbReference>
<dbReference type="STRING" id="137265.SAMN05421684_2584"/>
<gene>
    <name evidence="13" type="ORF">SAMN05421684_2584</name>
</gene>
<proteinExistence type="inferred from homology"/>
<keyword evidence="8" id="KW-0520">NAD</keyword>
<dbReference type="GO" id="GO:0009086">
    <property type="term" value="P:methionine biosynthetic process"/>
    <property type="evidence" value="ECO:0007669"/>
    <property type="project" value="UniProtKB-KW"/>
</dbReference>
<comment type="catalytic activity">
    <reaction evidence="11">
        <text>(6S)-5-methyl-5,6,7,8-tetrahydrofolate + NAD(+) = (6R)-5,10-methylene-5,6,7,8-tetrahydrofolate + NADH + H(+)</text>
        <dbReference type="Rhea" id="RHEA:19821"/>
        <dbReference type="ChEBI" id="CHEBI:15378"/>
        <dbReference type="ChEBI" id="CHEBI:15636"/>
        <dbReference type="ChEBI" id="CHEBI:18608"/>
        <dbReference type="ChEBI" id="CHEBI:57540"/>
        <dbReference type="ChEBI" id="CHEBI:57945"/>
        <dbReference type="EC" id="1.5.1.54"/>
    </reaction>
    <physiologicalReaction direction="right-to-left" evidence="11">
        <dbReference type="Rhea" id="RHEA:19823"/>
    </physiologicalReaction>
</comment>
<evidence type="ECO:0000256" key="6">
    <source>
        <dbReference type="ARBA" id="ARBA00022827"/>
    </source>
</evidence>
<dbReference type="EMBL" id="FNQB01000001">
    <property type="protein sequence ID" value="SDY96166.1"/>
    <property type="molecule type" value="Genomic_DNA"/>
</dbReference>
<comment type="cofactor">
    <cofactor evidence="1 12">
        <name>FAD</name>
        <dbReference type="ChEBI" id="CHEBI:57692"/>
    </cofactor>
</comment>
<accession>A0A1H3P4X5</accession>
<dbReference type="GO" id="GO:0106312">
    <property type="term" value="F:methylenetetrahydrofolate reductase (NADH) activity"/>
    <property type="evidence" value="ECO:0007669"/>
    <property type="project" value="UniProtKB-EC"/>
</dbReference>
<evidence type="ECO:0000256" key="4">
    <source>
        <dbReference type="ARBA" id="ARBA00022605"/>
    </source>
</evidence>
<keyword evidence="5 12" id="KW-0285">Flavoprotein</keyword>
<evidence type="ECO:0000313" key="14">
    <source>
        <dbReference type="Proteomes" id="UP000199632"/>
    </source>
</evidence>
<dbReference type="PANTHER" id="PTHR45754">
    <property type="entry name" value="METHYLENETETRAHYDROFOLATE REDUCTASE"/>
    <property type="match status" value="1"/>
</dbReference>
<dbReference type="EC" id="1.5.1.54" evidence="12"/>
<evidence type="ECO:0000256" key="12">
    <source>
        <dbReference type="RuleBase" id="RU003862"/>
    </source>
</evidence>
<evidence type="ECO:0000256" key="2">
    <source>
        <dbReference type="ARBA" id="ARBA00004777"/>
    </source>
</evidence>
<evidence type="ECO:0000256" key="8">
    <source>
        <dbReference type="ARBA" id="ARBA00023027"/>
    </source>
</evidence>
<keyword evidence="14" id="KW-1185">Reference proteome</keyword>
<dbReference type="UniPathway" id="UPA00193"/>
<keyword evidence="6 12" id="KW-0274">FAD</keyword>
<evidence type="ECO:0000256" key="5">
    <source>
        <dbReference type="ARBA" id="ARBA00022630"/>
    </source>
</evidence>
<comment type="pathway">
    <text evidence="2 12">One-carbon metabolism; tetrahydrofolate interconversion.</text>
</comment>
<dbReference type="InterPro" id="IPR004620">
    <property type="entry name" value="MTHF_reductase_bac"/>
</dbReference>
<keyword evidence="9" id="KW-0486">Methionine biosynthesis</keyword>
<keyword evidence="7 12" id="KW-0560">Oxidoreductase</keyword>
<dbReference type="SUPFAM" id="SSF51730">
    <property type="entry name" value="FAD-linked oxidoreductase"/>
    <property type="match status" value="1"/>
</dbReference>
<evidence type="ECO:0000256" key="3">
    <source>
        <dbReference type="ARBA" id="ARBA00006743"/>
    </source>
</evidence>
<name>A0A1H3P4X5_9ACTN</name>
<dbReference type="NCBIfam" id="TIGR00676">
    <property type="entry name" value="fadh2"/>
    <property type="match status" value="1"/>
</dbReference>
<dbReference type="Pfam" id="PF02219">
    <property type="entry name" value="MTHFR"/>
    <property type="match status" value="1"/>
</dbReference>
<protein>
    <recommendedName>
        <fullName evidence="12">Methylenetetrahydrofolate reductase</fullName>
        <ecNumber evidence="12">1.5.1.54</ecNumber>
    </recommendedName>
</protein>
<evidence type="ECO:0000256" key="1">
    <source>
        <dbReference type="ARBA" id="ARBA00001974"/>
    </source>
</evidence>
<evidence type="ECO:0000256" key="9">
    <source>
        <dbReference type="ARBA" id="ARBA00023167"/>
    </source>
</evidence>
<comment type="similarity">
    <text evidence="3 12">Belongs to the methylenetetrahydrofolate reductase family.</text>
</comment>
<dbReference type="Gene3D" id="3.20.20.220">
    <property type="match status" value="1"/>
</dbReference>
<keyword evidence="4" id="KW-0028">Amino-acid biosynthesis</keyword>
<dbReference type="CDD" id="cd00537">
    <property type="entry name" value="MTHFR"/>
    <property type="match status" value="1"/>
</dbReference>
<dbReference type="InterPro" id="IPR003171">
    <property type="entry name" value="Mehydrof_redctse-like"/>
</dbReference>
<dbReference type="InterPro" id="IPR029041">
    <property type="entry name" value="FAD-linked_oxidoreductase-like"/>
</dbReference>
<dbReference type="GO" id="GO:0005829">
    <property type="term" value="C:cytosol"/>
    <property type="evidence" value="ECO:0007669"/>
    <property type="project" value="InterPro"/>
</dbReference>
<dbReference type="PANTHER" id="PTHR45754:SF3">
    <property type="entry name" value="METHYLENETETRAHYDROFOLATE REDUCTASE (NADPH)"/>
    <property type="match status" value="1"/>
</dbReference>
<dbReference type="GO" id="GO:0071949">
    <property type="term" value="F:FAD binding"/>
    <property type="evidence" value="ECO:0007669"/>
    <property type="project" value="TreeGrafter"/>
</dbReference>
<reference evidence="14" key="1">
    <citation type="submission" date="2016-10" db="EMBL/GenBank/DDBJ databases">
        <authorList>
            <person name="Varghese N."/>
            <person name="Submissions S."/>
        </authorList>
    </citation>
    <scope>NUCLEOTIDE SEQUENCE [LARGE SCALE GENOMIC DNA]</scope>
    <source>
        <strain evidence="14">DSM 44718</strain>
    </source>
</reference>
<evidence type="ECO:0000313" key="13">
    <source>
        <dbReference type="EMBL" id="SDY96166.1"/>
    </source>
</evidence>